<dbReference type="EC" id="1.1.1.18" evidence="3"/>
<dbReference type="Pfam" id="PF19051">
    <property type="entry name" value="GFO_IDH_MocA_C2"/>
    <property type="match status" value="1"/>
</dbReference>
<dbReference type="SUPFAM" id="SSF51735">
    <property type="entry name" value="NAD(P)-binding Rossmann-fold domains"/>
    <property type="match status" value="1"/>
</dbReference>
<dbReference type="GO" id="GO:0000166">
    <property type="term" value="F:nucleotide binding"/>
    <property type="evidence" value="ECO:0007669"/>
    <property type="project" value="InterPro"/>
</dbReference>
<dbReference type="EMBL" id="CP037423">
    <property type="protein sequence ID" value="QDV45586.1"/>
    <property type="molecule type" value="Genomic_DNA"/>
</dbReference>
<dbReference type="InterPro" id="IPR036291">
    <property type="entry name" value="NAD(P)-bd_dom_sf"/>
</dbReference>
<dbReference type="InterPro" id="IPR043906">
    <property type="entry name" value="Gfo/Idh/MocA_OxRdtase_bact_C"/>
</dbReference>
<proteinExistence type="predicted"/>
<dbReference type="PANTHER" id="PTHR43818:SF5">
    <property type="entry name" value="OXIDOREDUCTASE FAMILY PROTEIN"/>
    <property type="match status" value="1"/>
</dbReference>
<dbReference type="InterPro" id="IPR000683">
    <property type="entry name" value="Gfo/Idh/MocA-like_OxRdtase_N"/>
</dbReference>
<dbReference type="InterPro" id="IPR050463">
    <property type="entry name" value="Gfo/Idh/MocA_oxidrdct_glycsds"/>
</dbReference>
<sequence>MGTTSIRRRGFLKASAASIACIGVPTIVPSYVLGKDAPSNTLRIGCIGTGRMGHGDMNACLRSGLDPQTNAHIVAVCDLDRRRVEHARQQCDEIYSDKLTDRPGPTIEMFDDYRELLSREDIDGVTISTPDHWHALVAIAAAESGKAIYLQKPLTHTIAEGQKLVAAVRKNNVILQTGSQQRSDHRFRLACELVRSGRIGKLHTIRVQLPTDHGTGEDVTMSVPEQLNYDMWLGPTPRMPYTEHRVHPQSDFSRPGWLQIESYCRGMITGWGAHMFDIAQWGHDSDDSGPVEMEASGEFPDRGLFNVHTEFQAEGRYADGVNLLASSGTPAGVTFEGDAGSIVVTRSSLTAQPGGILREPIGEGEVHLYHSDNHMQNFLQCMRTHQEPICPVEVGHRSNSICVITHLAMKLGRKLRWNPVTERFVDDQAANDMLDYEHRKPWTV</sequence>
<accession>A0A518HXJ8</accession>
<dbReference type="OrthoDB" id="9788246at2"/>
<dbReference type="GO" id="GO:0050112">
    <property type="term" value="F:inositol 2-dehydrogenase (NAD+) activity"/>
    <property type="evidence" value="ECO:0007669"/>
    <property type="project" value="UniProtKB-EC"/>
</dbReference>
<reference evidence="3 4" key="1">
    <citation type="submission" date="2019-03" db="EMBL/GenBank/DDBJ databases">
        <title>Deep-cultivation of Planctomycetes and their phenomic and genomic characterization uncovers novel biology.</title>
        <authorList>
            <person name="Wiegand S."/>
            <person name="Jogler M."/>
            <person name="Boedeker C."/>
            <person name="Pinto D."/>
            <person name="Vollmers J."/>
            <person name="Rivas-Marin E."/>
            <person name="Kohn T."/>
            <person name="Peeters S.H."/>
            <person name="Heuer A."/>
            <person name="Rast P."/>
            <person name="Oberbeckmann S."/>
            <person name="Bunk B."/>
            <person name="Jeske O."/>
            <person name="Meyerdierks A."/>
            <person name="Storesund J.E."/>
            <person name="Kallscheuer N."/>
            <person name="Luecker S."/>
            <person name="Lage O.M."/>
            <person name="Pohl T."/>
            <person name="Merkel B.J."/>
            <person name="Hornburger P."/>
            <person name="Mueller R.-W."/>
            <person name="Bruemmer F."/>
            <person name="Labrenz M."/>
            <person name="Spormann A.M."/>
            <person name="Op den Camp H."/>
            <person name="Overmann J."/>
            <person name="Amann R."/>
            <person name="Jetten M.S.M."/>
            <person name="Mascher T."/>
            <person name="Medema M.H."/>
            <person name="Devos D.P."/>
            <person name="Kaster A.-K."/>
            <person name="Ovreas L."/>
            <person name="Rohde M."/>
            <person name="Galperin M.Y."/>
            <person name="Jogler C."/>
        </authorList>
    </citation>
    <scope>NUCLEOTIDE SEQUENCE [LARGE SCALE GENOMIC DNA]</scope>
    <source>
        <strain evidence="3 4">Enr13</strain>
    </source>
</reference>
<dbReference type="RefSeq" id="WP_145389831.1">
    <property type="nucleotide sequence ID" value="NZ_CP037423.1"/>
</dbReference>
<feature type="domain" description="Gfo/Idh/MocA-like oxidoreductase N-terminal" evidence="1">
    <location>
        <begin position="42"/>
        <end position="178"/>
    </location>
</feature>
<keyword evidence="3" id="KW-0560">Oxidoreductase</keyword>
<evidence type="ECO:0000313" key="4">
    <source>
        <dbReference type="Proteomes" id="UP000319004"/>
    </source>
</evidence>
<feature type="domain" description="Gfo/Idh/MocA-like oxidoreductase bacterial type C-terminal" evidence="2">
    <location>
        <begin position="219"/>
        <end position="443"/>
    </location>
</feature>
<dbReference type="PANTHER" id="PTHR43818">
    <property type="entry name" value="BCDNA.GH03377"/>
    <property type="match status" value="1"/>
</dbReference>
<organism evidence="3 4">
    <name type="scientific">Stieleria neptunia</name>
    <dbReference type="NCBI Taxonomy" id="2527979"/>
    <lineage>
        <taxon>Bacteria</taxon>
        <taxon>Pseudomonadati</taxon>
        <taxon>Planctomycetota</taxon>
        <taxon>Planctomycetia</taxon>
        <taxon>Pirellulales</taxon>
        <taxon>Pirellulaceae</taxon>
        <taxon>Stieleria</taxon>
    </lineage>
</organism>
<dbReference type="Pfam" id="PF01408">
    <property type="entry name" value="GFO_IDH_MocA"/>
    <property type="match status" value="1"/>
</dbReference>
<evidence type="ECO:0000313" key="3">
    <source>
        <dbReference type="EMBL" id="QDV45586.1"/>
    </source>
</evidence>
<dbReference type="Gene3D" id="3.30.360.10">
    <property type="entry name" value="Dihydrodipicolinate Reductase, domain 2"/>
    <property type="match status" value="1"/>
</dbReference>
<dbReference type="SUPFAM" id="SSF55347">
    <property type="entry name" value="Glyceraldehyde-3-phosphate dehydrogenase-like, C-terminal domain"/>
    <property type="match status" value="1"/>
</dbReference>
<gene>
    <name evidence="3" type="primary">iolG_20</name>
    <name evidence="3" type="ORF">Enr13x_54650</name>
</gene>
<dbReference type="Proteomes" id="UP000319004">
    <property type="component" value="Chromosome"/>
</dbReference>
<name>A0A518HXJ8_9BACT</name>
<dbReference type="AlphaFoldDB" id="A0A518HXJ8"/>
<protein>
    <submittedName>
        <fullName evidence="3">Inositol 2-dehydrogenase</fullName>
        <ecNumber evidence="3">1.1.1.18</ecNumber>
    </submittedName>
</protein>
<dbReference type="Gene3D" id="3.40.50.720">
    <property type="entry name" value="NAD(P)-binding Rossmann-like Domain"/>
    <property type="match status" value="1"/>
</dbReference>
<dbReference type="KEGG" id="snep:Enr13x_54650"/>
<evidence type="ECO:0000259" key="1">
    <source>
        <dbReference type="Pfam" id="PF01408"/>
    </source>
</evidence>
<evidence type="ECO:0000259" key="2">
    <source>
        <dbReference type="Pfam" id="PF19051"/>
    </source>
</evidence>
<keyword evidence="4" id="KW-1185">Reference proteome</keyword>